<evidence type="ECO:0000256" key="3">
    <source>
        <dbReference type="ARBA" id="ARBA00022691"/>
    </source>
</evidence>
<dbReference type="PROSITE" id="PS51585">
    <property type="entry name" value="SAM_MT_TPMT"/>
    <property type="match status" value="1"/>
</dbReference>
<dbReference type="SUPFAM" id="SSF53335">
    <property type="entry name" value="S-adenosyl-L-methionine-dependent methyltransferases"/>
    <property type="match status" value="1"/>
</dbReference>
<reference evidence="4 5" key="1">
    <citation type="journal article" date="2014" name="Genome Announc.">
        <title>Draft Genome Sequence of Moraxella bovoculi Strain 237T (ATCC BAA-1259T) Isolated from a Calf with Infectious Bovine Keratoconjunctivitis.</title>
        <authorList>
            <person name="Calcutt M.J."/>
            <person name="Foecking M.F."/>
            <person name="Martin N.T."/>
            <person name="Mhlanga-Mutangadura T."/>
            <person name="Reilly T.J."/>
        </authorList>
    </citation>
    <scope>NUCLEOTIDE SEQUENCE [LARGE SCALE GENOMIC DNA]</scope>
    <source>
        <strain evidence="4 5">237</strain>
    </source>
</reference>
<dbReference type="Proteomes" id="UP000035860">
    <property type="component" value="Unassembled WGS sequence"/>
</dbReference>
<dbReference type="EMBL" id="AOMT01000013">
    <property type="protein sequence ID" value="KDN25455.1"/>
    <property type="molecule type" value="Genomic_DNA"/>
</dbReference>
<gene>
    <name evidence="4" type="ORF">MBO_03717</name>
</gene>
<dbReference type="GO" id="GO:0032259">
    <property type="term" value="P:methylation"/>
    <property type="evidence" value="ECO:0007669"/>
    <property type="project" value="UniProtKB-KW"/>
</dbReference>
<evidence type="ECO:0000313" key="4">
    <source>
        <dbReference type="EMBL" id="KDN25455.1"/>
    </source>
</evidence>
<dbReference type="Gene3D" id="3.40.50.150">
    <property type="entry name" value="Vaccinia Virus protein VP39"/>
    <property type="match status" value="1"/>
</dbReference>
<keyword evidence="3" id="KW-0949">S-adenosyl-L-methionine</keyword>
<dbReference type="AlphaFoldDB" id="A0A066UEC2"/>
<dbReference type="InterPro" id="IPR008854">
    <property type="entry name" value="TPMT"/>
</dbReference>
<dbReference type="InterPro" id="IPR029063">
    <property type="entry name" value="SAM-dependent_MTases_sf"/>
</dbReference>
<name>A0A066UEC2_9GAMM</name>
<evidence type="ECO:0000256" key="1">
    <source>
        <dbReference type="ARBA" id="ARBA00022603"/>
    </source>
</evidence>
<keyword evidence="5" id="KW-1185">Reference proteome</keyword>
<sequence length="80" mass="9187">MGAIDPSRRDEYARQVHRLLRDKGRPAGVLFDCEFQSSPPFGGSMAEYRALFEPYFGIQTMEWFIIQSSLEKVESCLPIL</sequence>
<keyword evidence="2 4" id="KW-0808">Transferase</keyword>
<dbReference type="RefSeq" id="WP_227712661.1">
    <property type="nucleotide sequence ID" value="NZ_AOMT01000013.1"/>
</dbReference>
<evidence type="ECO:0000313" key="5">
    <source>
        <dbReference type="Proteomes" id="UP000035860"/>
    </source>
</evidence>
<accession>A0A066UEC2</accession>
<organism evidence="4 5">
    <name type="scientific">Moraxella bovoculi 237</name>
    <dbReference type="NCBI Taxonomy" id="743974"/>
    <lineage>
        <taxon>Bacteria</taxon>
        <taxon>Pseudomonadati</taxon>
        <taxon>Pseudomonadota</taxon>
        <taxon>Gammaproteobacteria</taxon>
        <taxon>Moraxellales</taxon>
        <taxon>Moraxellaceae</taxon>
        <taxon>Moraxella</taxon>
    </lineage>
</organism>
<proteinExistence type="predicted"/>
<protein>
    <submittedName>
        <fullName evidence="4">Thiopurine S-methyltransferase</fullName>
    </submittedName>
</protein>
<keyword evidence="1 4" id="KW-0489">Methyltransferase</keyword>
<dbReference type="eggNOG" id="COG3963">
    <property type="taxonomic scope" value="Bacteria"/>
</dbReference>
<evidence type="ECO:0000256" key="2">
    <source>
        <dbReference type="ARBA" id="ARBA00022679"/>
    </source>
</evidence>
<dbReference type="GO" id="GO:0008757">
    <property type="term" value="F:S-adenosylmethionine-dependent methyltransferase activity"/>
    <property type="evidence" value="ECO:0007669"/>
    <property type="project" value="InterPro"/>
</dbReference>
<comment type="caution">
    <text evidence="4">The sequence shown here is derived from an EMBL/GenBank/DDBJ whole genome shotgun (WGS) entry which is preliminary data.</text>
</comment>